<dbReference type="PANTHER" id="PTHR37464:SF1">
    <property type="entry name" value="BLL2463 PROTEIN"/>
    <property type="match status" value="1"/>
</dbReference>
<dbReference type="InterPro" id="IPR024163">
    <property type="entry name" value="Aerotolerance_reg_N"/>
</dbReference>
<evidence type="ECO:0000259" key="2">
    <source>
        <dbReference type="Pfam" id="PF07584"/>
    </source>
</evidence>
<keyword evidence="1" id="KW-1133">Transmembrane helix</keyword>
<dbReference type="Proteomes" id="UP000243525">
    <property type="component" value="Unassembled WGS sequence"/>
</dbReference>
<dbReference type="InterPro" id="IPR036465">
    <property type="entry name" value="vWFA_dom_sf"/>
</dbReference>
<reference evidence="4 5" key="1">
    <citation type="submission" date="2018-04" db="EMBL/GenBank/DDBJ databases">
        <title>Genomic Encyclopedia of Archaeal and Bacterial Type Strains, Phase II (KMG-II): from individual species to whole genera.</title>
        <authorList>
            <person name="Goeker M."/>
        </authorList>
    </citation>
    <scope>NUCLEOTIDE SEQUENCE [LARGE SCALE GENOMIC DNA]</scope>
    <source>
        <strain evidence="4 5">DSM 28823</strain>
    </source>
</reference>
<dbReference type="Gene3D" id="3.40.50.880">
    <property type="match status" value="1"/>
</dbReference>
<dbReference type="NCBIfam" id="TIGR02226">
    <property type="entry name" value="two_anch"/>
    <property type="match status" value="1"/>
</dbReference>
<keyword evidence="1" id="KW-0812">Transmembrane</keyword>
<dbReference type="SUPFAM" id="SSF53300">
    <property type="entry name" value="vWA-like"/>
    <property type="match status" value="1"/>
</dbReference>
<feature type="domain" description="VWFA" evidence="3">
    <location>
        <begin position="95"/>
        <end position="196"/>
    </location>
</feature>
<protein>
    <submittedName>
        <fullName evidence="4">Putative membrane protein (TIGR02226 family)</fullName>
    </submittedName>
</protein>
<evidence type="ECO:0000313" key="4">
    <source>
        <dbReference type="EMBL" id="PTN06771.1"/>
    </source>
</evidence>
<evidence type="ECO:0000259" key="3">
    <source>
        <dbReference type="Pfam" id="PF13519"/>
    </source>
</evidence>
<dbReference type="InterPro" id="IPR002035">
    <property type="entry name" value="VWF_A"/>
</dbReference>
<evidence type="ECO:0000313" key="5">
    <source>
        <dbReference type="Proteomes" id="UP000243525"/>
    </source>
</evidence>
<keyword evidence="5" id="KW-1185">Reference proteome</keyword>
<dbReference type="InterPro" id="IPR013783">
    <property type="entry name" value="Ig-like_fold"/>
</dbReference>
<name>A0A2T5BY70_9BACT</name>
<gene>
    <name evidence="4" type="ORF">C8N47_12124</name>
</gene>
<dbReference type="PANTHER" id="PTHR37464">
    <property type="entry name" value="BLL2463 PROTEIN"/>
    <property type="match status" value="1"/>
</dbReference>
<dbReference type="SUPFAM" id="SSF52317">
    <property type="entry name" value="Class I glutamine amidotransferase-like"/>
    <property type="match status" value="1"/>
</dbReference>
<dbReference type="EMBL" id="QAAD01000021">
    <property type="protein sequence ID" value="PTN06771.1"/>
    <property type="molecule type" value="Genomic_DNA"/>
</dbReference>
<dbReference type="Gene3D" id="3.40.50.410">
    <property type="entry name" value="von Willebrand factor, type A domain"/>
    <property type="match status" value="1"/>
</dbReference>
<dbReference type="InterPro" id="IPR011933">
    <property type="entry name" value="Double_TM_dom"/>
</dbReference>
<dbReference type="RefSeq" id="WP_107823503.1">
    <property type="nucleotide sequence ID" value="NZ_OY782574.1"/>
</dbReference>
<comment type="caution">
    <text evidence="4">The sequence shown here is derived from an EMBL/GenBank/DDBJ whole genome shotgun (WGS) entry which is preliminary data.</text>
</comment>
<dbReference type="Pfam" id="PF07584">
    <property type="entry name" value="BatA"/>
    <property type="match status" value="1"/>
</dbReference>
<keyword evidence="1" id="KW-0472">Membrane</keyword>
<dbReference type="InterPro" id="IPR029062">
    <property type="entry name" value="Class_I_gatase-like"/>
</dbReference>
<dbReference type="Pfam" id="PF13519">
    <property type="entry name" value="VWA_2"/>
    <property type="match status" value="1"/>
</dbReference>
<feature type="domain" description="Aerotolerance regulator N-terminal" evidence="2">
    <location>
        <begin position="1"/>
        <end position="76"/>
    </location>
</feature>
<feature type="transmembrane region" description="Helical" evidence="1">
    <location>
        <begin position="660"/>
        <end position="682"/>
    </location>
</feature>
<organism evidence="4 5">
    <name type="scientific">Mangrovibacterium marinum</name>
    <dbReference type="NCBI Taxonomy" id="1639118"/>
    <lineage>
        <taxon>Bacteria</taxon>
        <taxon>Pseudomonadati</taxon>
        <taxon>Bacteroidota</taxon>
        <taxon>Bacteroidia</taxon>
        <taxon>Marinilabiliales</taxon>
        <taxon>Prolixibacteraceae</taxon>
        <taxon>Mangrovibacterium</taxon>
    </lineage>
</organism>
<accession>A0A2T5BY70</accession>
<feature type="transmembrane region" description="Helical" evidence="1">
    <location>
        <begin position="56"/>
        <end position="78"/>
    </location>
</feature>
<feature type="transmembrane region" description="Helical" evidence="1">
    <location>
        <begin position="6"/>
        <end position="26"/>
    </location>
</feature>
<dbReference type="OrthoDB" id="9810200at2"/>
<dbReference type="Gene3D" id="2.60.40.10">
    <property type="entry name" value="Immunoglobulins"/>
    <property type="match status" value="1"/>
</dbReference>
<proteinExistence type="predicted"/>
<evidence type="ECO:0000256" key="1">
    <source>
        <dbReference type="SAM" id="Phobius"/>
    </source>
</evidence>
<dbReference type="AlphaFoldDB" id="A0A2T5BY70"/>
<sequence>MKFADPSFLYALSLVAIPILIHFLHFKRYKTVYFSQVNFLRTLLNESRKKNNLKQLIMLLCRILTLAGLVFAFAQPYIPLNSSATLSTNNTVGIYIDNSFSMNSQSGNGSLLELAKTKAIELANSFSPGTNFLLLTNKDTPNQRLSLNKEQLVSRIAQLKSSASTMDLAKAIRVLQNEMLTRFPGTNLQIYLLSDFQKRFADLGQPDAATAAQVYLLPFQQSEMSNLRIDTCKLAFPGRLSEQLESLTVRITNQSAKACNNVPLRLYVNDSLKALTAINLKAGESMEQELSYQNQQEGIQNCRVELDDYPITYDNTFLFSYELSGQIRALAISREGEEASQWLEKLFDDGEEVALDKMDEDRLQLSRFSDYQCIYLLNLPEIPDGLQHALSSYVNNGGSLVMFPGGEIDRASYNRLLSTLKAARLEELQTTKLKIDQLNLQNHLFNEVFTRQYDRLDLPEIRSSYQSSVPVQSSSSAVLTTNDGSVALREFEAGQGRLYLFNFPLTTEATNFYQHPLFVPLIYNMSLHSYFPQTIQYRVYDQKSLSVTLHHKLLPDLPISLSNYASGFNVQLPATSINNAQIRFNPDDFIHTAGFYRLTQGEKIIAPLAFNYNRNESDMRFYSSDELREMIAEIPAYQLYNTAAPDWLGQYDADSNLIELWKYFLLAALFFAIAELVIIRWWK</sequence>